<dbReference type="InterPro" id="IPR029033">
    <property type="entry name" value="His_PPase_superfam"/>
</dbReference>
<feature type="compositionally biased region" description="Low complexity" evidence="16">
    <location>
        <begin position="1261"/>
        <end position="1275"/>
    </location>
</feature>
<accession>A0ABM3CFP4</accession>
<dbReference type="Gene3D" id="3.40.50.11950">
    <property type="match status" value="1"/>
</dbReference>
<dbReference type="Proteomes" id="UP001652741">
    <property type="component" value="Chromosome ssa11"/>
</dbReference>
<dbReference type="Pfam" id="PF00328">
    <property type="entry name" value="His_Phos_2"/>
    <property type="match status" value="1"/>
</dbReference>
<dbReference type="PANTHER" id="PTHR12750:SF11">
    <property type="entry name" value="INOSITOL HEXAKISPHOSPHATE AND DIPHOSPHOINOSITOL-PENTAKISPHOSPHATE KINASE 1"/>
    <property type="match status" value="1"/>
</dbReference>
<evidence type="ECO:0000313" key="19">
    <source>
        <dbReference type="RefSeq" id="XP_045545370.1"/>
    </source>
</evidence>
<dbReference type="InterPro" id="IPR037446">
    <property type="entry name" value="His_Pase_VIP1"/>
</dbReference>
<comment type="similarity">
    <text evidence="3 15">Belongs to the histidine acid phosphatase family. VIP1 subfamily.</text>
</comment>
<evidence type="ECO:0000256" key="5">
    <source>
        <dbReference type="ARBA" id="ARBA00022490"/>
    </source>
</evidence>
<dbReference type="Pfam" id="PF18086">
    <property type="entry name" value="PPIP5K2_N"/>
    <property type="match status" value="1"/>
</dbReference>
<reference evidence="19" key="1">
    <citation type="submission" date="2025-08" db="UniProtKB">
        <authorList>
            <consortium name="RefSeq"/>
        </authorList>
    </citation>
    <scope>IDENTIFICATION</scope>
</reference>
<comment type="subcellular location">
    <subcellularLocation>
        <location evidence="1">Cell membrane</location>
    </subcellularLocation>
    <subcellularLocation>
        <location evidence="2 15">Cytoplasm</location>
        <location evidence="2 15">Cytosol</location>
    </subcellularLocation>
</comment>
<evidence type="ECO:0000256" key="8">
    <source>
        <dbReference type="ARBA" id="ARBA00022741"/>
    </source>
</evidence>
<keyword evidence="8 15" id="KW-0547">Nucleotide-binding</keyword>
<keyword evidence="7 15" id="KW-0808">Transferase</keyword>
<evidence type="ECO:0000256" key="10">
    <source>
        <dbReference type="ARBA" id="ARBA00022840"/>
    </source>
</evidence>
<comment type="catalytic activity">
    <reaction evidence="13">
        <text>1D-myo-inositol hexakisphosphate + ATP = 1-diphospho-1D-myo-inositol 2,3,4,5,6-pentakisphosphate + ADP</text>
        <dbReference type="Rhea" id="RHEA:37459"/>
        <dbReference type="ChEBI" id="CHEBI:30616"/>
        <dbReference type="ChEBI" id="CHEBI:58130"/>
        <dbReference type="ChEBI" id="CHEBI:74946"/>
        <dbReference type="ChEBI" id="CHEBI:456216"/>
        <dbReference type="EC" id="2.7.4.24"/>
    </reaction>
    <physiologicalReaction direction="left-to-right" evidence="13">
        <dbReference type="Rhea" id="RHEA:37460"/>
    </physiologicalReaction>
</comment>
<keyword evidence="4" id="KW-1003">Cell membrane</keyword>
<dbReference type="GeneID" id="106562522"/>
<feature type="compositionally biased region" description="Polar residues" evidence="16">
    <location>
        <begin position="1298"/>
        <end position="1308"/>
    </location>
</feature>
<protein>
    <recommendedName>
        <fullName evidence="15">Inositol hexakisphosphate and diphosphoinositol-pentakisphosphate kinase</fullName>
        <ecNumber evidence="15">2.7.4.24</ecNumber>
    </recommendedName>
</protein>
<proteinExistence type="inferred from homology"/>
<comment type="function">
    <text evidence="14">Bifunctional inositol kinase that acts in concert with the IP6K kinases IP6K1, IP6K2 and IP6K3 to synthesize the diphosphate group-containing inositol pyrophosphates diphosphoinositol pentakisphosphate, PP-InsP5, and bis-diphosphoinositol tetrakisphosphate, (PP)2-InsP4. PP-InsP5 and (PP)2-InsP4, also respectively called InsP7 and InsP8, regulate a variety of cellular processes, including apoptosis, vesicle trafficking, cytoskeletal dynamics, exocytosis, insulin signaling and neutrophil activation. Phosphorylates inositol hexakisphosphate (InsP6) at position 1 to produce PP-InsP5 which is in turn phosphorylated by IP6Ks to produce (PP)2-InsP4. Alternatively, phosphorylates PP-InsP5 at position 1, produced by IP6Ks from InsP6, to produce (PP)2-InsP4. Activated when cells are exposed to hyperosmotic stress.</text>
</comment>
<name>A0ABM3CFP4_SALSA</name>
<evidence type="ECO:0000256" key="15">
    <source>
        <dbReference type="RuleBase" id="RU365032"/>
    </source>
</evidence>
<keyword evidence="5 15" id="KW-0963">Cytoplasm</keyword>
<evidence type="ECO:0000259" key="17">
    <source>
        <dbReference type="Pfam" id="PF18086"/>
    </source>
</evidence>
<evidence type="ECO:0000256" key="2">
    <source>
        <dbReference type="ARBA" id="ARBA00004514"/>
    </source>
</evidence>
<evidence type="ECO:0000256" key="6">
    <source>
        <dbReference type="ARBA" id="ARBA00022553"/>
    </source>
</evidence>
<dbReference type="InterPro" id="IPR033379">
    <property type="entry name" value="Acid_Pase_AS"/>
</dbReference>
<dbReference type="SUPFAM" id="SSF53254">
    <property type="entry name" value="Phosphoglycerate mutase-like"/>
    <property type="match status" value="1"/>
</dbReference>
<feature type="compositionally biased region" description="Polar residues" evidence="16">
    <location>
        <begin position="1183"/>
        <end position="1214"/>
    </location>
</feature>
<organism evidence="18 19">
    <name type="scientific">Salmo salar</name>
    <name type="common">Atlantic salmon</name>
    <dbReference type="NCBI Taxonomy" id="8030"/>
    <lineage>
        <taxon>Eukaryota</taxon>
        <taxon>Metazoa</taxon>
        <taxon>Chordata</taxon>
        <taxon>Craniata</taxon>
        <taxon>Vertebrata</taxon>
        <taxon>Euteleostomi</taxon>
        <taxon>Actinopterygii</taxon>
        <taxon>Neopterygii</taxon>
        <taxon>Teleostei</taxon>
        <taxon>Protacanthopterygii</taxon>
        <taxon>Salmoniformes</taxon>
        <taxon>Salmonidae</taxon>
        <taxon>Salmoninae</taxon>
        <taxon>Salmo</taxon>
    </lineage>
</organism>
<feature type="compositionally biased region" description="Low complexity" evidence="16">
    <location>
        <begin position="1139"/>
        <end position="1161"/>
    </location>
</feature>
<evidence type="ECO:0000256" key="11">
    <source>
        <dbReference type="ARBA" id="ARBA00023136"/>
    </source>
</evidence>
<sequence length="1349" mass="150664">MSEPASPGESQRAAPRFFVGCEDDESEGLEDYDGCNMRTDMELYEDDEDADSPPERQIVVGICSMMKKSKSKPMTQILERLCRFEYITVVIFPEDVILNEPVDKWPLCDCLVSFHSKGFPLDKAVSYANLRNPLLINDLNTQYYIQDRREVYRILQQEGIDLPRYAVLNRDPDKPDECNLVEGEDHVEVNGELFPKPFVEKPVCAEDHNVYIYYPTSAGGGSQRLFRKIGSRSSVYSPESNVRKTGSYIYEEFMPTDGTDVKVYTVGPDYAHAEARKSPALDGKVERDSEGKEIRYPVMLTAMEKLVARKVCLAFKQTVCGFDLLRANGHSYVCDVNGFSFVKNSMKYYDDCAKILGNIVMRELAPQFHIPWSIPTEAEDIPIVPTTSGTMMELRCVIAIIRHGDRTPKQKMKMEVRNPMFFELFDTYGGYKTGKLKLKKPKQLQEVLDIARQLLLELGDGREDCEIEEKKSKLEQLKTVLEMYGHFSGINRKVQITYLPHGQPKTSSEEEDTRKECPSLLLVLKWGGELTPAGRVQAEELGRAFRCMYPGGQGDYAGFPGCGLLRLHSTYRHDLKIYASDEGRVQMTAAAFAKGLLALEGELTPILVQMVKSANMNGLLDNDSDSLSGCQHRVKARLHEIMQKDQEFTEEDYDRLAPTGAASVVNSMRIVENPVMTCDQVYTLIQSLTSQIRKRLEDPKSADLQLYHSESLELMLQRWSKLERDFRMKSGRYDISKIPDIYDCVKYDVQHNATLGLEDTLELFRLSRALADIIIPQEYGINKVEKLDIAYAYCLPLVKKIQLDLQRTHEDESVNKLHPLYSRGVMSPGRHVRTRLYFTSESHVHSLLSTFRYGGLLDEEKDQQWKRAMDYLGAVSELNYMTQIVIMLYEDNNKDLSSEERFHVELHFSPGVKGCEEEEKAPMGFGFRPASAENDQKQTDPGSLEDLSRDEPDRALPLSEPMGIHRRSPLIRNRKTGSMEVLSETSSSKAGSYRLFPSCSRQSPEMKQSGLGSQCAGLFSTTVLGGSSSAPNLQDYARTHRKKFSSGSLSYKDGFEGCSMVPSIYPLETLHNSLSLKQVDEFITAVCETGGDAHSRTTRALSAMFDSQNQPSVDSYMPQRVLSSSVSPRQRSDRPPWYSSGPSSTVSSAGPSSPTTADASPHFSFSDKTPFTPQNSEEIHSCLHNTGQQAPTAGPQTPKLSNPTSPTEDLTTPCQTPPEDNPEAPATPSHLPLSGNSETRQEEPGESPASTEATCGEVPDDSPLSPSSPLADLSLGRMDEYLPGSLPVLLELRESGSEAGSSAQTPQSPEGPDEFFDTQETVEMWRGSTGSLPHPGRPLEVGAPHASEP</sequence>
<feature type="region of interest" description="Disordered" evidence="16">
    <location>
        <begin position="1291"/>
        <end position="1349"/>
    </location>
</feature>
<evidence type="ECO:0000256" key="13">
    <source>
        <dbReference type="ARBA" id="ARBA00034629"/>
    </source>
</evidence>
<keyword evidence="6" id="KW-0597">Phosphoprotein</keyword>
<evidence type="ECO:0000256" key="14">
    <source>
        <dbReference type="ARBA" id="ARBA00037056"/>
    </source>
</evidence>
<comment type="function">
    <text evidence="15">Bifunctional inositol kinase that acts in concert with the IP6K kinases to synthesize the diphosphate group-containing inositol pyrophosphates diphosphoinositol pentakisphosphate, PP-InsP5, and bis-diphosphoinositol tetrakisphosphate, (PP)2-InsP4. PP-InsP5 and (PP)2-InsP4, also respectively called InsP7 and InsP8, may regulate a variety of cellular processes, including apoptosis, vesicle trafficking, cytoskeletal dynamics, and exocytosis. Phosphorylates inositol hexakisphosphate (InsP6).</text>
</comment>
<evidence type="ECO:0000256" key="4">
    <source>
        <dbReference type="ARBA" id="ARBA00022475"/>
    </source>
</evidence>
<evidence type="ECO:0000256" key="7">
    <source>
        <dbReference type="ARBA" id="ARBA00022679"/>
    </source>
</evidence>
<dbReference type="Gene3D" id="3.30.470.20">
    <property type="entry name" value="ATP-grasp fold, B domain"/>
    <property type="match status" value="1"/>
</dbReference>
<dbReference type="InterPro" id="IPR000560">
    <property type="entry name" value="His_Pase_clade-2"/>
</dbReference>
<dbReference type="InterPro" id="IPR040557">
    <property type="entry name" value="VIP1_N"/>
</dbReference>
<dbReference type="RefSeq" id="XP_045545370.1">
    <property type="nucleotide sequence ID" value="XM_045689414.1"/>
</dbReference>
<evidence type="ECO:0000256" key="9">
    <source>
        <dbReference type="ARBA" id="ARBA00022777"/>
    </source>
</evidence>
<dbReference type="GO" id="GO:0016301">
    <property type="term" value="F:kinase activity"/>
    <property type="evidence" value="ECO:0007669"/>
    <property type="project" value="UniProtKB-KW"/>
</dbReference>
<feature type="region of interest" description="Disordered" evidence="16">
    <location>
        <begin position="925"/>
        <end position="961"/>
    </location>
</feature>
<gene>
    <name evidence="19" type="primary">ppip5k1a</name>
</gene>
<dbReference type="PANTHER" id="PTHR12750">
    <property type="entry name" value="DIPHOSPHOINOSITOL PENTAKISPHOSPHATE KINASE"/>
    <property type="match status" value="1"/>
</dbReference>
<feature type="region of interest" description="Disordered" evidence="16">
    <location>
        <begin position="1109"/>
        <end position="1276"/>
    </location>
</feature>
<dbReference type="Gene3D" id="3.40.50.1240">
    <property type="entry name" value="Phosphoglycerate mutase-like"/>
    <property type="match status" value="1"/>
</dbReference>
<comment type="catalytic activity">
    <reaction evidence="12">
        <text>5-diphospho-1D-myo-inositol 1,2,3,4,6-pentakisphosphate + ATP + H(+) = 1,5-bis(diphospho)-1D-myo-inositol 2,3,4,6-tetrakisphosphate + ADP</text>
        <dbReference type="Rhea" id="RHEA:10276"/>
        <dbReference type="ChEBI" id="CHEBI:15378"/>
        <dbReference type="ChEBI" id="CHEBI:30616"/>
        <dbReference type="ChEBI" id="CHEBI:58628"/>
        <dbReference type="ChEBI" id="CHEBI:77983"/>
        <dbReference type="ChEBI" id="CHEBI:456216"/>
        <dbReference type="EC" id="2.7.4.24"/>
    </reaction>
    <physiologicalReaction direction="left-to-right" evidence="12">
        <dbReference type="Rhea" id="RHEA:10277"/>
    </physiologicalReaction>
</comment>
<dbReference type="EC" id="2.7.4.24" evidence="15"/>
<keyword evidence="18" id="KW-1185">Reference proteome</keyword>
<evidence type="ECO:0000256" key="1">
    <source>
        <dbReference type="ARBA" id="ARBA00004236"/>
    </source>
</evidence>
<feature type="compositionally biased region" description="Polar residues" evidence="16">
    <location>
        <begin position="1166"/>
        <end position="1176"/>
    </location>
</feature>
<dbReference type="PROSITE" id="PS00616">
    <property type="entry name" value="HIS_ACID_PHOSPHAT_1"/>
    <property type="match status" value="1"/>
</dbReference>
<evidence type="ECO:0000256" key="3">
    <source>
        <dbReference type="ARBA" id="ARBA00005609"/>
    </source>
</evidence>
<keyword evidence="11" id="KW-0472">Membrane</keyword>
<evidence type="ECO:0000256" key="16">
    <source>
        <dbReference type="SAM" id="MobiDB-lite"/>
    </source>
</evidence>
<keyword evidence="9 15" id="KW-0418">Kinase</keyword>
<keyword evidence="10 15" id="KW-0067">ATP-binding</keyword>
<dbReference type="SUPFAM" id="SSF56059">
    <property type="entry name" value="Glutathione synthetase ATP-binding domain-like"/>
    <property type="match status" value="1"/>
</dbReference>
<dbReference type="CDD" id="cd07061">
    <property type="entry name" value="HP_HAP_like"/>
    <property type="match status" value="1"/>
</dbReference>
<evidence type="ECO:0000313" key="18">
    <source>
        <dbReference type="Proteomes" id="UP001652741"/>
    </source>
</evidence>
<feature type="domain" description="VIP1 N-terminal" evidence="17">
    <location>
        <begin position="58"/>
        <end position="147"/>
    </location>
</feature>
<evidence type="ECO:0000256" key="12">
    <source>
        <dbReference type="ARBA" id="ARBA00033696"/>
    </source>
</evidence>